<feature type="region of interest" description="Disordered" evidence="10">
    <location>
        <begin position="483"/>
        <end position="513"/>
    </location>
</feature>
<comment type="similarity">
    <text evidence="1">Belongs to the FPG family.</text>
</comment>
<evidence type="ECO:0000256" key="10">
    <source>
        <dbReference type="SAM" id="MobiDB-lite"/>
    </source>
</evidence>
<dbReference type="GO" id="GO:0008270">
    <property type="term" value="F:zinc ion binding"/>
    <property type="evidence" value="ECO:0007669"/>
    <property type="project" value="InterPro"/>
</dbReference>
<gene>
    <name evidence="13 14 15 16 17" type="primary">LOC106062843</name>
</gene>
<feature type="compositionally biased region" description="Basic residues" evidence="10">
    <location>
        <begin position="365"/>
        <end position="379"/>
    </location>
</feature>
<dbReference type="PANTHER" id="PTHR22993">
    <property type="entry name" value="FORMAMIDOPYRIMIDINE-DNA GLYCOSYLASE"/>
    <property type="match status" value="1"/>
</dbReference>
<dbReference type="SUPFAM" id="SSF57716">
    <property type="entry name" value="Glucocorticoid receptor-like (DNA-binding domain)"/>
    <property type="match status" value="1"/>
</dbReference>
<keyword evidence="3" id="KW-0227">DNA damage</keyword>
<dbReference type="InterPro" id="IPR010979">
    <property type="entry name" value="Ribosomal_uS13-like_H2TH"/>
</dbReference>
<dbReference type="GO" id="GO:0005634">
    <property type="term" value="C:nucleus"/>
    <property type="evidence" value="ECO:0007669"/>
    <property type="project" value="TreeGrafter"/>
</dbReference>
<dbReference type="OMA" id="IMFEYKS"/>
<feature type="domain" description="Formamidopyrimidine-DNA glycosylase catalytic" evidence="11">
    <location>
        <begin position="2"/>
        <end position="156"/>
    </location>
</feature>
<dbReference type="InterPro" id="IPR012319">
    <property type="entry name" value="FPG_cat"/>
</dbReference>
<dbReference type="Gene3D" id="3.20.190.10">
    <property type="entry name" value="MutM-like, N-terminal"/>
    <property type="match status" value="1"/>
</dbReference>
<keyword evidence="12" id="KW-1185">Reference proteome</keyword>
<feature type="compositionally biased region" description="Basic and acidic residues" evidence="10">
    <location>
        <begin position="380"/>
        <end position="396"/>
    </location>
</feature>
<evidence type="ECO:0000256" key="4">
    <source>
        <dbReference type="ARBA" id="ARBA00022801"/>
    </source>
</evidence>
<feature type="compositionally biased region" description="Basic residues" evidence="10">
    <location>
        <begin position="498"/>
        <end position="513"/>
    </location>
</feature>
<feature type="region of interest" description="Disordered" evidence="10">
    <location>
        <begin position="69"/>
        <end position="99"/>
    </location>
</feature>
<accession>A0A9W3A1Z3</accession>
<dbReference type="Pfam" id="PF09292">
    <property type="entry name" value="Neil1-DNA_bind"/>
    <property type="match status" value="1"/>
</dbReference>
<dbReference type="RefSeq" id="XP_013076604.2">
    <property type="nucleotide sequence ID" value="XM_013221150.2"/>
</dbReference>
<evidence type="ECO:0000256" key="1">
    <source>
        <dbReference type="ARBA" id="ARBA00009409"/>
    </source>
</evidence>
<feature type="compositionally biased region" description="Polar residues" evidence="10">
    <location>
        <begin position="88"/>
        <end position="99"/>
    </location>
</feature>
<dbReference type="GO" id="GO:0140078">
    <property type="term" value="F:class I DNA-(apurinic or apyrimidinic site) endonuclease activity"/>
    <property type="evidence" value="ECO:0007669"/>
    <property type="project" value="UniProtKB-EC"/>
</dbReference>
<feature type="compositionally biased region" description="Basic and acidic residues" evidence="10">
    <location>
        <begin position="424"/>
        <end position="453"/>
    </location>
</feature>
<dbReference type="SUPFAM" id="SSF81624">
    <property type="entry name" value="N-terminal domain of MutM-like DNA repair proteins"/>
    <property type="match status" value="1"/>
</dbReference>
<evidence type="ECO:0000313" key="12">
    <source>
        <dbReference type="Proteomes" id="UP001165740"/>
    </source>
</evidence>
<dbReference type="InterPro" id="IPR015371">
    <property type="entry name" value="Endonuclease-VIII_DNA-bd"/>
</dbReference>
<proteinExistence type="inferred from homology"/>
<dbReference type="AlphaFoldDB" id="A0A9W3A1Z3"/>
<dbReference type="RefSeq" id="XP_055881183.1">
    <property type="nucleotide sequence ID" value="XM_056025208.1"/>
</dbReference>
<dbReference type="EC" id="4.2.99.18" evidence="2"/>
<feature type="region of interest" description="Disordered" evidence="10">
    <location>
        <begin position="356"/>
        <end position="453"/>
    </location>
</feature>
<name>A0A9W3A1Z3_BIOGL</name>
<dbReference type="RefSeq" id="XP_013076605.2">
    <property type="nucleotide sequence ID" value="XM_013221151.2"/>
</dbReference>
<dbReference type="RefSeq" id="XP_055881196.1">
    <property type="nucleotide sequence ID" value="XM_056025221.1"/>
</dbReference>
<dbReference type="PANTHER" id="PTHR22993:SF27">
    <property type="entry name" value="ENDONUCLEASE 8-LIKE 1"/>
    <property type="match status" value="1"/>
</dbReference>
<keyword evidence="7" id="KW-0456">Lyase</keyword>
<dbReference type="SMART" id="SM00898">
    <property type="entry name" value="Fapy_DNA_glyco"/>
    <property type="match status" value="1"/>
</dbReference>
<dbReference type="Pfam" id="PF01149">
    <property type="entry name" value="Fapy_DNA_glyco"/>
    <property type="match status" value="1"/>
</dbReference>
<feature type="compositionally biased region" description="Basic and acidic residues" evidence="10">
    <location>
        <begin position="69"/>
        <end position="79"/>
    </location>
</feature>
<reference evidence="13 14" key="1">
    <citation type="submission" date="2025-04" db="UniProtKB">
        <authorList>
            <consortium name="RefSeq"/>
        </authorList>
    </citation>
    <scope>IDENTIFICATION</scope>
</reference>
<dbReference type="GO" id="GO:0003684">
    <property type="term" value="F:damaged DNA binding"/>
    <property type="evidence" value="ECO:0007669"/>
    <property type="project" value="InterPro"/>
</dbReference>
<sequence>MPEGPELHLTSLFINKTCKDLIFSGRVLKNPIHKCADIDWDVPSYTITSVSRGKEIILQLKECKDNRHNTETENVENKKPTSKKRKNTTCNGEKSQLTKARDSLSSSELNILFTFGMSGKFELTSANECPKHSHLSFITKKEPKRALSFIDQRRFGKWYVGKSWSPDRGPCVITEYEEFVKNLANNLDDTVFKKPICEVMLNQKYFNGIGNYLRAEILYRCRIPPFERANTVLKLSKSNEDSEMTDVGNVGMQLKKTTADSPVSHVKTDLLVDEQSNSHIHELHPQSQELVRLCHTLPLEVVQLGCTKYTLADMYSEDNADGSPGFNDWLQCYYKPGMKNMSDSNKRTIWFSGPAGPFAPTNSKPRIKSVKSKKGQSVKKPKDQSKKSTVERRESQCEIDSSPPEIKQEIQLKSDRKRSKSKIKRDISQTEFKTDSEPTIKSRKCEKSNETFEFKPDKAQLKNRGHEKISINEKTMKKAKTICKHKSSQLKSETVIKTKNKQTPRKSTRYSTV</sequence>
<evidence type="ECO:0000313" key="15">
    <source>
        <dbReference type="RefSeq" id="XP_055881183.1"/>
    </source>
</evidence>
<protein>
    <recommendedName>
        <fullName evidence="2">DNA-(apurinic or apyrimidinic site) lyase</fullName>
        <ecNumber evidence="2">4.2.99.18</ecNumber>
    </recommendedName>
</protein>
<keyword evidence="9" id="KW-0326">Glycosidase</keyword>
<evidence type="ECO:0000256" key="5">
    <source>
        <dbReference type="ARBA" id="ARBA00023125"/>
    </source>
</evidence>
<dbReference type="InterPro" id="IPR035937">
    <property type="entry name" value="FPG_N"/>
</dbReference>
<dbReference type="Proteomes" id="UP001165740">
    <property type="component" value="Chromosome 1"/>
</dbReference>
<dbReference type="GO" id="GO:0006284">
    <property type="term" value="P:base-excision repair"/>
    <property type="evidence" value="ECO:0007669"/>
    <property type="project" value="InterPro"/>
</dbReference>
<dbReference type="KEGG" id="bgt:106062843"/>
<evidence type="ECO:0000313" key="13">
    <source>
        <dbReference type="RefSeq" id="XP_013076604.2"/>
    </source>
</evidence>
<evidence type="ECO:0000313" key="16">
    <source>
        <dbReference type="RefSeq" id="XP_055881196.1"/>
    </source>
</evidence>
<keyword evidence="8" id="KW-0511">Multifunctional enzyme</keyword>
<dbReference type="SMART" id="SM01232">
    <property type="entry name" value="H2TH"/>
    <property type="match status" value="1"/>
</dbReference>
<evidence type="ECO:0000259" key="11">
    <source>
        <dbReference type="PROSITE" id="PS51068"/>
    </source>
</evidence>
<evidence type="ECO:0000256" key="8">
    <source>
        <dbReference type="ARBA" id="ARBA00023268"/>
    </source>
</evidence>
<evidence type="ECO:0000256" key="3">
    <source>
        <dbReference type="ARBA" id="ARBA00022763"/>
    </source>
</evidence>
<dbReference type="GO" id="GO:0019104">
    <property type="term" value="F:DNA N-glycosylase activity"/>
    <property type="evidence" value="ECO:0007669"/>
    <property type="project" value="InterPro"/>
</dbReference>
<evidence type="ECO:0000256" key="7">
    <source>
        <dbReference type="ARBA" id="ARBA00023239"/>
    </source>
</evidence>
<keyword evidence="4" id="KW-0378">Hydrolase</keyword>
<dbReference type="RefSeq" id="XP_055881208.1">
    <property type="nucleotide sequence ID" value="XM_056025233.1"/>
</dbReference>
<dbReference type="GeneID" id="106062843"/>
<evidence type="ECO:0000256" key="9">
    <source>
        <dbReference type="ARBA" id="ARBA00023295"/>
    </source>
</evidence>
<evidence type="ECO:0000256" key="2">
    <source>
        <dbReference type="ARBA" id="ARBA00012720"/>
    </source>
</evidence>
<dbReference type="Gene3D" id="1.10.8.50">
    <property type="match status" value="1"/>
</dbReference>
<dbReference type="InterPro" id="IPR015886">
    <property type="entry name" value="H2TH_FPG"/>
</dbReference>
<evidence type="ECO:0000313" key="17">
    <source>
        <dbReference type="RefSeq" id="XP_055881208.1"/>
    </source>
</evidence>
<keyword evidence="6" id="KW-0234">DNA repair</keyword>
<dbReference type="PROSITE" id="PS51068">
    <property type="entry name" value="FPG_CAT"/>
    <property type="match status" value="1"/>
</dbReference>
<keyword evidence="5" id="KW-0238">DNA-binding</keyword>
<evidence type="ECO:0000313" key="14">
    <source>
        <dbReference type="RefSeq" id="XP_013076605.2"/>
    </source>
</evidence>
<dbReference type="SUPFAM" id="SSF46946">
    <property type="entry name" value="S13-like H2TH domain"/>
    <property type="match status" value="1"/>
</dbReference>
<dbReference type="OrthoDB" id="6260718at2759"/>
<evidence type="ECO:0000256" key="6">
    <source>
        <dbReference type="ARBA" id="ARBA00023204"/>
    </source>
</evidence>
<organism evidence="12 17">
    <name type="scientific">Biomphalaria glabrata</name>
    <name type="common">Bloodfluke planorb</name>
    <name type="synonym">Freshwater snail</name>
    <dbReference type="NCBI Taxonomy" id="6526"/>
    <lineage>
        <taxon>Eukaryota</taxon>
        <taxon>Metazoa</taxon>
        <taxon>Spiralia</taxon>
        <taxon>Lophotrochozoa</taxon>
        <taxon>Mollusca</taxon>
        <taxon>Gastropoda</taxon>
        <taxon>Heterobranchia</taxon>
        <taxon>Euthyneura</taxon>
        <taxon>Panpulmonata</taxon>
        <taxon>Hygrophila</taxon>
        <taxon>Lymnaeoidea</taxon>
        <taxon>Planorbidae</taxon>
        <taxon>Biomphalaria</taxon>
    </lineage>
</organism>